<reference evidence="2" key="2">
    <citation type="submission" date="2023-06" db="EMBL/GenBank/DDBJ databases">
        <authorList>
            <person name="Swenson N.G."/>
            <person name="Wegrzyn J.L."/>
            <person name="Mcevoy S.L."/>
        </authorList>
    </citation>
    <scope>NUCLEOTIDE SEQUENCE</scope>
    <source>
        <strain evidence="2">NS2018</strain>
        <tissue evidence="2">Leaf</tissue>
    </source>
</reference>
<protein>
    <submittedName>
        <fullName evidence="2">Uncharacterized protein</fullName>
    </submittedName>
</protein>
<organism evidence="2 3">
    <name type="scientific">Acer saccharum</name>
    <name type="common">Sugar maple</name>
    <dbReference type="NCBI Taxonomy" id="4024"/>
    <lineage>
        <taxon>Eukaryota</taxon>
        <taxon>Viridiplantae</taxon>
        <taxon>Streptophyta</taxon>
        <taxon>Embryophyta</taxon>
        <taxon>Tracheophyta</taxon>
        <taxon>Spermatophyta</taxon>
        <taxon>Magnoliopsida</taxon>
        <taxon>eudicotyledons</taxon>
        <taxon>Gunneridae</taxon>
        <taxon>Pentapetalae</taxon>
        <taxon>rosids</taxon>
        <taxon>malvids</taxon>
        <taxon>Sapindales</taxon>
        <taxon>Sapindaceae</taxon>
        <taxon>Hippocastanoideae</taxon>
        <taxon>Acereae</taxon>
        <taxon>Acer</taxon>
    </lineage>
</organism>
<sequence length="98" mass="10707">MNNDSDRDGNSSGDLVVEPAAPMGDRAVTNPGRNETRCEHMGSIPATHTSETGGDTGPSHLRTRVLVREGSCDLKERSEKIRSTEDRRSPDERAIMVE</sequence>
<evidence type="ECO:0000313" key="3">
    <source>
        <dbReference type="Proteomes" id="UP001168877"/>
    </source>
</evidence>
<feature type="region of interest" description="Disordered" evidence="1">
    <location>
        <begin position="73"/>
        <end position="98"/>
    </location>
</feature>
<comment type="caution">
    <text evidence="2">The sequence shown here is derived from an EMBL/GenBank/DDBJ whole genome shotgun (WGS) entry which is preliminary data.</text>
</comment>
<accession>A0AA39SLX0</accession>
<keyword evidence="3" id="KW-1185">Reference proteome</keyword>
<name>A0AA39SLX0_ACESA</name>
<reference evidence="2" key="1">
    <citation type="journal article" date="2022" name="Plant J.">
        <title>Strategies of tolerance reflected in two North American maple genomes.</title>
        <authorList>
            <person name="McEvoy S.L."/>
            <person name="Sezen U.U."/>
            <person name="Trouern-Trend A."/>
            <person name="McMahon S.M."/>
            <person name="Schaberg P.G."/>
            <person name="Yang J."/>
            <person name="Wegrzyn J.L."/>
            <person name="Swenson N.G."/>
        </authorList>
    </citation>
    <scope>NUCLEOTIDE SEQUENCE</scope>
    <source>
        <strain evidence="2">NS2018</strain>
    </source>
</reference>
<evidence type="ECO:0000256" key="1">
    <source>
        <dbReference type="SAM" id="MobiDB-lite"/>
    </source>
</evidence>
<dbReference type="Proteomes" id="UP001168877">
    <property type="component" value="Unassembled WGS sequence"/>
</dbReference>
<feature type="region of interest" description="Disordered" evidence="1">
    <location>
        <begin position="1"/>
        <end position="60"/>
    </location>
</feature>
<proteinExistence type="predicted"/>
<dbReference type="EMBL" id="JAUESC010000092">
    <property type="protein sequence ID" value="KAK0594229.1"/>
    <property type="molecule type" value="Genomic_DNA"/>
</dbReference>
<dbReference type="AlphaFoldDB" id="A0AA39SLX0"/>
<gene>
    <name evidence="2" type="ORF">LWI29_015836</name>
</gene>
<evidence type="ECO:0000313" key="2">
    <source>
        <dbReference type="EMBL" id="KAK0594229.1"/>
    </source>
</evidence>